<accession>A0AAU9XP89</accession>
<comment type="caution">
    <text evidence="3">The sequence shown here is derived from an EMBL/GenBank/DDBJ whole genome shotgun (WGS) entry which is preliminary data.</text>
</comment>
<name>A0AAU9XP89_9CNID</name>
<dbReference type="EMBL" id="CALNXJ010000054">
    <property type="protein sequence ID" value="CAH3153671.1"/>
    <property type="molecule type" value="Genomic_DNA"/>
</dbReference>
<protein>
    <submittedName>
        <fullName evidence="3">Uncharacterized protein</fullName>
    </submittedName>
</protein>
<feature type="transmembrane region" description="Helical" evidence="1">
    <location>
        <begin position="208"/>
        <end position="234"/>
    </location>
</feature>
<dbReference type="AlphaFoldDB" id="A0AAU9XP89"/>
<dbReference type="Proteomes" id="UP001159428">
    <property type="component" value="Unassembled WGS sequence"/>
</dbReference>
<keyword evidence="1" id="KW-0472">Membrane</keyword>
<evidence type="ECO:0000256" key="2">
    <source>
        <dbReference type="SAM" id="SignalP"/>
    </source>
</evidence>
<keyword evidence="1" id="KW-1133">Transmembrane helix</keyword>
<sequence>MIFFCILFAFVFVVGNDAALPNVGSCTFMEYFCSARKCSTAFYKALQKDSKANCGVELSKLKNCIAEVMKNCAGDLMTESQIRDIIDKTVTEEQQCLDGSMEIPTMPPSGSICSASFSSNAETCVRSFHQMFAKDKSDPALCSQYATSKRCLKNLVDSDCNFPALAKEVLELGYGDYNPFCANNRDPGATGNDQCYGVRDKSGDALKYFNAAAGIKSSVLQTLVFASFLFFFFFKV</sequence>
<feature type="chain" id="PRO_5043885871" evidence="2">
    <location>
        <begin position="19"/>
        <end position="236"/>
    </location>
</feature>
<proteinExistence type="predicted"/>
<reference evidence="3 4" key="1">
    <citation type="submission" date="2022-05" db="EMBL/GenBank/DDBJ databases">
        <authorList>
            <consortium name="Genoscope - CEA"/>
            <person name="William W."/>
        </authorList>
    </citation>
    <scope>NUCLEOTIDE SEQUENCE [LARGE SCALE GENOMIC DNA]</scope>
</reference>
<evidence type="ECO:0000313" key="4">
    <source>
        <dbReference type="Proteomes" id="UP001159428"/>
    </source>
</evidence>
<keyword evidence="1" id="KW-0812">Transmembrane</keyword>
<gene>
    <name evidence="3" type="ORF">PMEA_00027390</name>
</gene>
<organism evidence="3 4">
    <name type="scientific">Pocillopora meandrina</name>
    <dbReference type="NCBI Taxonomy" id="46732"/>
    <lineage>
        <taxon>Eukaryota</taxon>
        <taxon>Metazoa</taxon>
        <taxon>Cnidaria</taxon>
        <taxon>Anthozoa</taxon>
        <taxon>Hexacorallia</taxon>
        <taxon>Scleractinia</taxon>
        <taxon>Astrocoeniina</taxon>
        <taxon>Pocilloporidae</taxon>
        <taxon>Pocillopora</taxon>
    </lineage>
</organism>
<keyword evidence="2" id="KW-0732">Signal</keyword>
<evidence type="ECO:0000256" key="1">
    <source>
        <dbReference type="SAM" id="Phobius"/>
    </source>
</evidence>
<feature type="signal peptide" evidence="2">
    <location>
        <begin position="1"/>
        <end position="18"/>
    </location>
</feature>
<keyword evidence="4" id="KW-1185">Reference proteome</keyword>
<evidence type="ECO:0000313" key="3">
    <source>
        <dbReference type="EMBL" id="CAH3153671.1"/>
    </source>
</evidence>